<name>A0A195ETL0_9HYME</name>
<feature type="transmembrane region" description="Helical" evidence="1">
    <location>
        <begin position="12"/>
        <end position="31"/>
    </location>
</feature>
<sequence length="154" mass="17204">MAAAASNPKLLYVNIAFVLYDVAFLLSAPTFSERENSAAYTNFSPETTLRLATTELTPRMHYQDPVCPCSIDSSDSGIQSICQDPTSEPADSALSDTSFISETTITTARTCVHHYEIDRRFGRTTDLRIYDLNMYIAAHSFIQDLSQKFPNLFL</sequence>
<reference evidence="2 3" key="1">
    <citation type="submission" date="2016-03" db="EMBL/GenBank/DDBJ databases">
        <title>Trachymyrmex septentrionalis WGS genome.</title>
        <authorList>
            <person name="Nygaard S."/>
            <person name="Hu H."/>
            <person name="Boomsma J."/>
            <person name="Zhang G."/>
        </authorList>
    </citation>
    <scope>NUCLEOTIDE SEQUENCE [LARGE SCALE GENOMIC DNA]</scope>
    <source>
        <strain evidence="2">Tsep2-gDNA-1</strain>
        <tissue evidence="2">Whole body</tissue>
    </source>
</reference>
<gene>
    <name evidence="2" type="ORF">ALC56_14482</name>
</gene>
<evidence type="ECO:0000313" key="3">
    <source>
        <dbReference type="Proteomes" id="UP000078541"/>
    </source>
</evidence>
<keyword evidence="1" id="KW-0472">Membrane</keyword>
<evidence type="ECO:0000313" key="2">
    <source>
        <dbReference type="EMBL" id="KYN31214.1"/>
    </source>
</evidence>
<proteinExistence type="predicted"/>
<keyword evidence="1" id="KW-0812">Transmembrane</keyword>
<dbReference type="AlphaFoldDB" id="A0A195ETL0"/>
<keyword evidence="1" id="KW-1133">Transmembrane helix</keyword>
<keyword evidence="3" id="KW-1185">Reference proteome</keyword>
<dbReference type="EMBL" id="KQ981986">
    <property type="protein sequence ID" value="KYN31214.1"/>
    <property type="molecule type" value="Genomic_DNA"/>
</dbReference>
<dbReference type="Proteomes" id="UP000078541">
    <property type="component" value="Unassembled WGS sequence"/>
</dbReference>
<organism evidence="2 3">
    <name type="scientific">Trachymyrmex septentrionalis</name>
    <dbReference type="NCBI Taxonomy" id="34720"/>
    <lineage>
        <taxon>Eukaryota</taxon>
        <taxon>Metazoa</taxon>
        <taxon>Ecdysozoa</taxon>
        <taxon>Arthropoda</taxon>
        <taxon>Hexapoda</taxon>
        <taxon>Insecta</taxon>
        <taxon>Pterygota</taxon>
        <taxon>Neoptera</taxon>
        <taxon>Endopterygota</taxon>
        <taxon>Hymenoptera</taxon>
        <taxon>Apocrita</taxon>
        <taxon>Aculeata</taxon>
        <taxon>Formicoidea</taxon>
        <taxon>Formicidae</taxon>
        <taxon>Myrmicinae</taxon>
        <taxon>Trachymyrmex</taxon>
    </lineage>
</organism>
<accession>A0A195ETL0</accession>
<evidence type="ECO:0000256" key="1">
    <source>
        <dbReference type="SAM" id="Phobius"/>
    </source>
</evidence>
<protein>
    <submittedName>
        <fullName evidence="2">Uncharacterized protein</fullName>
    </submittedName>
</protein>